<feature type="domain" description="Retrotransposon gag" evidence="2">
    <location>
        <begin position="11"/>
        <end position="95"/>
    </location>
</feature>
<name>A0A2P4Y5S1_9STRA</name>
<accession>A0A2P4Y5S1</accession>
<dbReference type="Pfam" id="PF03732">
    <property type="entry name" value="Retrotrans_gag"/>
    <property type="match status" value="1"/>
</dbReference>
<evidence type="ECO:0000313" key="4">
    <source>
        <dbReference type="Proteomes" id="UP000237271"/>
    </source>
</evidence>
<dbReference type="OrthoDB" id="5311529at2759"/>
<comment type="caution">
    <text evidence="3">The sequence shown here is derived from an EMBL/GenBank/DDBJ whole genome shotgun (WGS) entry which is preliminary data.</text>
</comment>
<feature type="region of interest" description="Disordered" evidence="1">
    <location>
        <begin position="141"/>
        <end position="175"/>
    </location>
</feature>
<feature type="compositionally biased region" description="Polar residues" evidence="1">
    <location>
        <begin position="148"/>
        <end position="168"/>
    </location>
</feature>
<organism evidence="3 4">
    <name type="scientific">Phytophthora palmivora</name>
    <dbReference type="NCBI Taxonomy" id="4796"/>
    <lineage>
        <taxon>Eukaryota</taxon>
        <taxon>Sar</taxon>
        <taxon>Stramenopiles</taxon>
        <taxon>Oomycota</taxon>
        <taxon>Peronosporomycetes</taxon>
        <taxon>Peronosporales</taxon>
        <taxon>Peronosporaceae</taxon>
        <taxon>Phytophthora</taxon>
    </lineage>
</organism>
<proteinExistence type="predicted"/>
<dbReference type="AlphaFoldDB" id="A0A2P4Y5S1"/>
<dbReference type="EMBL" id="NCKW01005257">
    <property type="protein sequence ID" value="POM73162.1"/>
    <property type="molecule type" value="Genomic_DNA"/>
</dbReference>
<sequence length="237" mass="27608">MIIYLCLNQCVRKNASVWFERYLTDDTTTKLWSAVKNEMKREFREPNFDDKIRNHLLTIRQTGVYPGYVSKFRELQRIVRLDELTAINLFVNGLTNNEVKKSIQRKQPATLTDAVRQGFLEWDVQDDKMIVTKANNNILTKKYRGAPTKSNRQNLAQKGNQNSQPPRQRNTRVEPTICPHCKRGVHREEDCWVKYPEKKPLQLQRKQQLHQQICSLLETLVVGDGQHSSSTASQPSN</sequence>
<dbReference type="InterPro" id="IPR005162">
    <property type="entry name" value="Retrotrans_gag_dom"/>
</dbReference>
<dbReference type="Proteomes" id="UP000237271">
    <property type="component" value="Unassembled WGS sequence"/>
</dbReference>
<protein>
    <recommendedName>
        <fullName evidence="2">Retrotransposon gag domain-containing protein</fullName>
    </recommendedName>
</protein>
<evidence type="ECO:0000259" key="2">
    <source>
        <dbReference type="Pfam" id="PF03732"/>
    </source>
</evidence>
<evidence type="ECO:0000313" key="3">
    <source>
        <dbReference type="EMBL" id="POM73162.1"/>
    </source>
</evidence>
<keyword evidence="4" id="KW-1185">Reference proteome</keyword>
<evidence type="ECO:0000256" key="1">
    <source>
        <dbReference type="SAM" id="MobiDB-lite"/>
    </source>
</evidence>
<reference evidence="3 4" key="1">
    <citation type="journal article" date="2017" name="Genome Biol. Evol.">
        <title>Phytophthora megakarya and P. palmivora, closely related causal agents of cacao black pod rot, underwent increases in genome sizes and gene numbers by different mechanisms.</title>
        <authorList>
            <person name="Ali S.S."/>
            <person name="Shao J."/>
            <person name="Lary D.J."/>
            <person name="Kronmiller B."/>
            <person name="Shen D."/>
            <person name="Strem M.D."/>
            <person name="Amoako-Attah I."/>
            <person name="Akrofi A.Y."/>
            <person name="Begoude B.A."/>
            <person name="Ten Hoopen G.M."/>
            <person name="Coulibaly K."/>
            <person name="Kebe B.I."/>
            <person name="Melnick R.L."/>
            <person name="Guiltinan M.J."/>
            <person name="Tyler B.M."/>
            <person name="Meinhardt L.W."/>
            <person name="Bailey B.A."/>
        </authorList>
    </citation>
    <scope>NUCLEOTIDE SEQUENCE [LARGE SCALE GENOMIC DNA]</scope>
    <source>
        <strain evidence="4">sbr112.9</strain>
    </source>
</reference>
<gene>
    <name evidence="3" type="ORF">PHPALM_10016</name>
</gene>